<organism evidence="3 4">
    <name type="scientific">Hoeflea olei</name>
    <dbReference type="NCBI Taxonomy" id="1480615"/>
    <lineage>
        <taxon>Bacteria</taxon>
        <taxon>Pseudomonadati</taxon>
        <taxon>Pseudomonadota</taxon>
        <taxon>Alphaproteobacteria</taxon>
        <taxon>Hyphomicrobiales</taxon>
        <taxon>Rhizobiaceae</taxon>
        <taxon>Hoeflea</taxon>
    </lineage>
</organism>
<keyword evidence="4" id="KW-1185">Reference proteome</keyword>
<dbReference type="RefSeq" id="WP_066178473.1">
    <property type="nucleotide sequence ID" value="NZ_LQZT01000012.1"/>
</dbReference>
<accession>A0A1C1YX28</accession>
<reference evidence="3 4" key="1">
    <citation type="submission" date="2015-12" db="EMBL/GenBank/DDBJ databases">
        <authorList>
            <person name="Shamseldin A."/>
            <person name="Moawad H."/>
            <person name="Abd El-Rahim W.M."/>
            <person name="Sadowsky M.J."/>
        </authorList>
    </citation>
    <scope>NUCLEOTIDE SEQUENCE [LARGE SCALE GENOMIC DNA]</scope>
    <source>
        <strain evidence="3 4">JC234</strain>
    </source>
</reference>
<dbReference type="AlphaFoldDB" id="A0A1C1YX28"/>
<sequence length="138" mass="15034">MEKLFFRDREGSSAIEFALLAPVFLLVVFSMIGYGIYLSAAHAVQQLAADAARTAIAGISANERQRLATEFVGKAAPSHAFLTAENLQVIVKDDPANAEQFTVTLSYDARNLPIWNLYAVAMPSSRIDRFATIRIGGI</sequence>
<proteinExistence type="predicted"/>
<evidence type="ECO:0000259" key="2">
    <source>
        <dbReference type="Pfam" id="PF07811"/>
    </source>
</evidence>
<keyword evidence="1" id="KW-1133">Transmembrane helix</keyword>
<name>A0A1C1YX28_9HYPH</name>
<dbReference type="STRING" id="1480615.AWJ14_04070"/>
<feature type="transmembrane region" description="Helical" evidence="1">
    <location>
        <begin position="12"/>
        <end position="37"/>
    </location>
</feature>
<keyword evidence="1" id="KW-0472">Membrane</keyword>
<keyword evidence="1" id="KW-0812">Transmembrane</keyword>
<gene>
    <name evidence="3" type="ORF">AWJ14_04070</name>
</gene>
<evidence type="ECO:0000313" key="3">
    <source>
        <dbReference type="EMBL" id="OCW57970.1"/>
    </source>
</evidence>
<dbReference type="OrthoDB" id="7356451at2"/>
<dbReference type="InterPro" id="IPR012495">
    <property type="entry name" value="TadE-like_dom"/>
</dbReference>
<feature type="domain" description="TadE-like" evidence="2">
    <location>
        <begin position="11"/>
        <end position="53"/>
    </location>
</feature>
<protein>
    <recommendedName>
        <fullName evidence="2">TadE-like domain-containing protein</fullName>
    </recommendedName>
</protein>
<evidence type="ECO:0000313" key="4">
    <source>
        <dbReference type="Proteomes" id="UP000094795"/>
    </source>
</evidence>
<comment type="caution">
    <text evidence="3">The sequence shown here is derived from an EMBL/GenBank/DDBJ whole genome shotgun (WGS) entry which is preliminary data.</text>
</comment>
<dbReference type="Pfam" id="PF07811">
    <property type="entry name" value="TadE"/>
    <property type="match status" value="1"/>
</dbReference>
<dbReference type="EMBL" id="LQZT01000012">
    <property type="protein sequence ID" value="OCW57970.1"/>
    <property type="molecule type" value="Genomic_DNA"/>
</dbReference>
<evidence type="ECO:0000256" key="1">
    <source>
        <dbReference type="SAM" id="Phobius"/>
    </source>
</evidence>
<dbReference type="Proteomes" id="UP000094795">
    <property type="component" value="Unassembled WGS sequence"/>
</dbReference>